<dbReference type="SUPFAM" id="SSF51604">
    <property type="entry name" value="Enolase C-terminal domain-like"/>
    <property type="match status" value="1"/>
</dbReference>
<dbReference type="Gene3D" id="3.20.20.120">
    <property type="entry name" value="Enolase-like C-terminal domain"/>
    <property type="match status" value="1"/>
</dbReference>
<dbReference type="PANTHER" id="PTHR13794:SF58">
    <property type="entry name" value="MITOCHONDRIAL ENOLASE SUPERFAMILY MEMBER 1"/>
    <property type="match status" value="1"/>
</dbReference>
<evidence type="ECO:0000256" key="3">
    <source>
        <dbReference type="ARBA" id="ARBA00013142"/>
    </source>
</evidence>
<evidence type="ECO:0000256" key="8">
    <source>
        <dbReference type="ARBA" id="ARBA00073815"/>
    </source>
</evidence>
<dbReference type="InterPro" id="IPR046945">
    <property type="entry name" value="RHMD-like"/>
</dbReference>
<comment type="similarity">
    <text evidence="7">Belongs to the mandelate racemase/muconate lactonizing enzyme family. ENOSF1 subfamily.</text>
</comment>
<evidence type="ECO:0000313" key="11">
    <source>
        <dbReference type="EMBL" id="CAG6629443.1"/>
    </source>
</evidence>
<dbReference type="GO" id="GO:0000287">
    <property type="term" value="F:magnesium ion binding"/>
    <property type="evidence" value="ECO:0007669"/>
    <property type="project" value="TreeGrafter"/>
</dbReference>
<dbReference type="SUPFAM" id="SSF54826">
    <property type="entry name" value="Enolase N-terminal domain-like"/>
    <property type="match status" value="1"/>
</dbReference>
<dbReference type="GO" id="GO:0009063">
    <property type="term" value="P:amino acid catabolic process"/>
    <property type="evidence" value="ECO:0007669"/>
    <property type="project" value="InterPro"/>
</dbReference>
<keyword evidence="4" id="KW-0479">Metal-binding</keyword>
<evidence type="ECO:0000256" key="2">
    <source>
        <dbReference type="ARBA" id="ARBA00001946"/>
    </source>
</evidence>
<dbReference type="Gene3D" id="3.30.390.10">
    <property type="entry name" value="Enolase-like, N-terminal domain"/>
    <property type="match status" value="1"/>
</dbReference>
<dbReference type="SFLD" id="SFLDS00001">
    <property type="entry name" value="Enolase"/>
    <property type="match status" value="1"/>
</dbReference>
<dbReference type="InterPro" id="IPR013342">
    <property type="entry name" value="Mandelate_racemase_C"/>
</dbReference>
<reference evidence="11" key="1">
    <citation type="submission" date="2021-05" db="EMBL/GenBank/DDBJ databases">
        <authorList>
            <person name="Alioto T."/>
            <person name="Alioto T."/>
            <person name="Gomez Garrido J."/>
        </authorList>
    </citation>
    <scope>NUCLEOTIDE SEQUENCE</scope>
</reference>
<comment type="cofactor">
    <cofactor evidence="2">
        <name>Mg(2+)</name>
        <dbReference type="ChEBI" id="CHEBI:18420"/>
    </cofactor>
</comment>
<evidence type="ECO:0000256" key="1">
    <source>
        <dbReference type="ARBA" id="ARBA00001737"/>
    </source>
</evidence>
<dbReference type="EMBL" id="HBUF01070810">
    <property type="protein sequence ID" value="CAG6629447.1"/>
    <property type="molecule type" value="Transcribed_RNA"/>
</dbReference>
<dbReference type="InterPro" id="IPR034610">
    <property type="entry name" value="L-fuconate_dehydratase"/>
</dbReference>
<dbReference type="InterPro" id="IPR029017">
    <property type="entry name" value="Enolase-like_N"/>
</dbReference>
<evidence type="ECO:0000256" key="6">
    <source>
        <dbReference type="ARBA" id="ARBA00023239"/>
    </source>
</evidence>
<proteinExistence type="inferred from homology"/>
<evidence type="ECO:0000256" key="4">
    <source>
        <dbReference type="ARBA" id="ARBA00022723"/>
    </source>
</evidence>
<accession>A0A8D8VN59</accession>
<dbReference type="EMBL" id="HBUF01070807">
    <property type="protein sequence ID" value="CAG6629443.1"/>
    <property type="molecule type" value="Transcribed_RNA"/>
</dbReference>
<keyword evidence="5" id="KW-0460">Magnesium</keyword>
<dbReference type="PROSITE" id="PS00909">
    <property type="entry name" value="MR_MLE_2"/>
    <property type="match status" value="1"/>
</dbReference>
<evidence type="ECO:0000256" key="5">
    <source>
        <dbReference type="ARBA" id="ARBA00022842"/>
    </source>
</evidence>
<dbReference type="SMART" id="SM00922">
    <property type="entry name" value="MR_MLE"/>
    <property type="match status" value="1"/>
</dbReference>
<dbReference type="InterPro" id="IPR029065">
    <property type="entry name" value="Enolase_C-like"/>
</dbReference>
<dbReference type="AlphaFoldDB" id="A0A8D8VN59"/>
<keyword evidence="6" id="KW-0456">Lyase</keyword>
<dbReference type="InterPro" id="IPR018110">
    <property type="entry name" value="Mandel_Rmase/mucon_lact_enz_CS"/>
</dbReference>
<dbReference type="EC" id="4.2.1.68" evidence="3"/>
<dbReference type="GO" id="GO:0016052">
    <property type="term" value="P:carbohydrate catabolic process"/>
    <property type="evidence" value="ECO:0007669"/>
    <property type="project" value="InterPro"/>
</dbReference>
<dbReference type="FunFam" id="3.20.20.120:FF:000007">
    <property type="entry name" value="Mitochondrial enolase superfamily member 1"/>
    <property type="match status" value="1"/>
</dbReference>
<comment type="catalytic activity">
    <reaction evidence="1">
        <text>L-fuconate = 2-dehydro-3-deoxy-L-fuconate + H2O</text>
        <dbReference type="Rhea" id="RHEA:22772"/>
        <dbReference type="ChEBI" id="CHEBI:15377"/>
        <dbReference type="ChEBI" id="CHEBI:21291"/>
        <dbReference type="ChEBI" id="CHEBI:37448"/>
        <dbReference type="EC" id="4.2.1.68"/>
    </reaction>
</comment>
<evidence type="ECO:0000256" key="9">
    <source>
        <dbReference type="ARBA" id="ARBA00078003"/>
    </source>
</evidence>
<dbReference type="SFLD" id="SFLDG00179">
    <property type="entry name" value="mandelate_racemase"/>
    <property type="match status" value="1"/>
</dbReference>
<feature type="domain" description="Mandelate racemase/muconate lactonizing enzyme C-terminal" evidence="10">
    <location>
        <begin position="206"/>
        <end position="302"/>
    </location>
</feature>
<evidence type="ECO:0000256" key="7">
    <source>
        <dbReference type="ARBA" id="ARBA00061144"/>
    </source>
</evidence>
<dbReference type="GO" id="GO:0050023">
    <property type="term" value="F:L-fuconate dehydratase activity"/>
    <property type="evidence" value="ECO:0007669"/>
    <property type="project" value="UniProtKB-EC"/>
</dbReference>
<dbReference type="Pfam" id="PF13378">
    <property type="entry name" value="MR_MLE_C"/>
    <property type="match status" value="1"/>
</dbReference>
<dbReference type="PANTHER" id="PTHR13794">
    <property type="entry name" value="ENOLASE SUPERFAMILY, MANDELATE RACEMASE"/>
    <property type="match status" value="1"/>
</dbReference>
<protein>
    <recommendedName>
        <fullName evidence="8">Mitochondrial enolase superfamily member 1</fullName>
        <ecNumber evidence="3">4.2.1.68</ecNumber>
    </recommendedName>
    <alternativeName>
        <fullName evidence="9">L-fuconate dehydratase</fullName>
    </alternativeName>
</protein>
<evidence type="ECO:0000259" key="10">
    <source>
        <dbReference type="SMART" id="SM00922"/>
    </source>
</evidence>
<name>A0A8D8VN59_9HEMI</name>
<sequence length="445" mass="50988">MSAFDMQQIKIVDVQVQDVRFPTSLQAQGSDAMHKDPDYSCAYVSVITSNPDLIGYGLTFTLGRGTEIVCTAVEALSFLFKDQWVHTIFSNFGQFWDRVTNESQLRWLGPSKGVTHLAVAALMNALWDLWAKIEGKPLWRLLVDMSPEQLVNTLDFRYISDLLTKEEALEILKHQRQNDIETKIDRMKTRGYPAYTTATGWIGYSDEKVIELCKKYLALGFTAFKIKVGINLEDDKRRCKLMRDMIGQENLLMVDANQRWEVEEAIQWMQSLAEYNIYWIEEPTSPDDILGHRAISQVLEPLGIKVASGEVCCNKVMFKQFLASEAIQVAQIDSCRLGSINEILPVYLMAYKLKVPVCPHAGGVGLSEMVQHLQVFDYICLSQTLHHRLIEFVDQETSHFMHPVRIENAHYIAPTEPGYSTELKKASIEEFKYPNGTWYKQFMKE</sequence>
<organism evidence="11">
    <name type="scientific">Cacopsylla melanoneura</name>
    <dbReference type="NCBI Taxonomy" id="428564"/>
    <lineage>
        <taxon>Eukaryota</taxon>
        <taxon>Metazoa</taxon>
        <taxon>Ecdysozoa</taxon>
        <taxon>Arthropoda</taxon>
        <taxon>Hexapoda</taxon>
        <taxon>Insecta</taxon>
        <taxon>Pterygota</taxon>
        <taxon>Neoptera</taxon>
        <taxon>Paraneoptera</taxon>
        <taxon>Hemiptera</taxon>
        <taxon>Sternorrhyncha</taxon>
        <taxon>Psylloidea</taxon>
        <taxon>Psyllidae</taxon>
        <taxon>Psyllinae</taxon>
        <taxon>Cacopsylla</taxon>
    </lineage>
</organism>
<dbReference type="InterPro" id="IPR036849">
    <property type="entry name" value="Enolase-like_C_sf"/>
</dbReference>
<dbReference type="SFLD" id="SFLDF00111">
    <property type="entry name" value="L-fuconate_dehydratase"/>
    <property type="match status" value="1"/>
</dbReference>